<sequence length="65" mass="7194">MPEWHKIVCYRTVEVAQFCALWFVARDVATALGYADPAKAVSTHCRKSGVLPEFNKINGLAPSTK</sequence>
<name>A0ABT1TNG7_9GAMM</name>
<dbReference type="Pfam" id="PF02498">
    <property type="entry name" value="Bro-N"/>
    <property type="match status" value="1"/>
</dbReference>
<evidence type="ECO:0000313" key="2">
    <source>
        <dbReference type="EMBL" id="MCQ8116329.1"/>
    </source>
</evidence>
<evidence type="ECO:0000259" key="1">
    <source>
        <dbReference type="Pfam" id="PF02498"/>
    </source>
</evidence>
<organism evidence="2 3">
    <name type="scientific">Methylomonas rosea</name>
    <dbReference type="NCBI Taxonomy" id="2952227"/>
    <lineage>
        <taxon>Bacteria</taxon>
        <taxon>Pseudomonadati</taxon>
        <taxon>Pseudomonadota</taxon>
        <taxon>Gammaproteobacteria</taxon>
        <taxon>Methylococcales</taxon>
        <taxon>Methylococcaceae</taxon>
        <taxon>Methylomonas</taxon>
    </lineage>
</organism>
<evidence type="ECO:0000313" key="3">
    <source>
        <dbReference type="Proteomes" id="UP001524570"/>
    </source>
</evidence>
<dbReference type="Proteomes" id="UP001524570">
    <property type="component" value="Unassembled WGS sequence"/>
</dbReference>
<proteinExistence type="predicted"/>
<gene>
    <name evidence="2" type="ORF">NP589_02765</name>
</gene>
<keyword evidence="3" id="KW-1185">Reference proteome</keyword>
<reference evidence="2 3" key="1">
    <citation type="submission" date="2022-07" db="EMBL/GenBank/DDBJ databases">
        <title>Methylomonas rivi sp. nov., Methylomonas rosea sp. nov., Methylomonas aureus sp. nov. and Methylomonas subterranea sp. nov., four novel methanotrophs isolated from a freshwater creek and the deep terrestrial subsurface.</title>
        <authorList>
            <person name="Abin C."/>
            <person name="Sankaranarayanan K."/>
            <person name="Garner C."/>
            <person name="Sindelar R."/>
            <person name="Kotary K."/>
            <person name="Garner R."/>
            <person name="Barclay S."/>
            <person name="Lawson P."/>
            <person name="Krumholz L."/>
        </authorList>
    </citation>
    <scope>NUCLEOTIDE SEQUENCE [LARGE SCALE GENOMIC DNA]</scope>
    <source>
        <strain evidence="2 3">WSC-7</strain>
    </source>
</reference>
<protein>
    <submittedName>
        <fullName evidence="2">BRO family protein</fullName>
    </submittedName>
</protein>
<dbReference type="InterPro" id="IPR003497">
    <property type="entry name" value="BRO_N_domain"/>
</dbReference>
<accession>A0ABT1TNG7</accession>
<feature type="domain" description="Bro-N" evidence="1">
    <location>
        <begin position="20"/>
        <end position="48"/>
    </location>
</feature>
<dbReference type="RefSeq" id="WP_256605583.1">
    <property type="nucleotide sequence ID" value="NZ_JANIBL010000005.1"/>
</dbReference>
<comment type="caution">
    <text evidence="2">The sequence shown here is derived from an EMBL/GenBank/DDBJ whole genome shotgun (WGS) entry which is preliminary data.</text>
</comment>
<dbReference type="EMBL" id="JANIBL010000005">
    <property type="protein sequence ID" value="MCQ8116329.1"/>
    <property type="molecule type" value="Genomic_DNA"/>
</dbReference>